<gene>
    <name evidence="5" type="ORF">H1W37_03970</name>
</gene>
<feature type="binding site" evidence="3">
    <location>
        <position position="96"/>
    </location>
    <ligand>
        <name>substrate</name>
    </ligand>
</feature>
<reference evidence="5 6" key="1">
    <citation type="submission" date="2020-07" db="EMBL/GenBank/DDBJ databases">
        <authorList>
            <person name="Li M."/>
        </authorList>
    </citation>
    <scope>NUCLEOTIDE SEQUENCE [LARGE SCALE GENOMIC DNA]</scope>
    <source>
        <strain evidence="5 6">DSM 23284</strain>
    </source>
</reference>
<keyword evidence="6" id="KW-1185">Reference proteome</keyword>
<feature type="binding site" evidence="3">
    <location>
        <position position="94"/>
    </location>
    <ligand>
        <name>substrate</name>
    </ligand>
</feature>
<evidence type="ECO:0000313" key="5">
    <source>
        <dbReference type="EMBL" id="MBA4610795.1"/>
    </source>
</evidence>
<comment type="cofactor">
    <cofactor evidence="3">
        <name>Zn(2+)</name>
        <dbReference type="ChEBI" id="CHEBI:29105"/>
    </cofactor>
    <text evidence="3">Binds 1 divalent metal cation per subunit.</text>
</comment>
<dbReference type="Proteomes" id="UP000559404">
    <property type="component" value="Unassembled WGS sequence"/>
</dbReference>
<dbReference type="PRINTS" id="PR01790">
    <property type="entry name" value="SMP30FAMILY"/>
</dbReference>
<dbReference type="SUPFAM" id="SSF63829">
    <property type="entry name" value="Calcium-dependent phosphotriesterase"/>
    <property type="match status" value="1"/>
</dbReference>
<evidence type="ECO:0000259" key="4">
    <source>
        <dbReference type="Pfam" id="PF08450"/>
    </source>
</evidence>
<accession>A0A838XJT1</accession>
<dbReference type="InterPro" id="IPR011042">
    <property type="entry name" value="6-blade_b-propeller_TolB-like"/>
</dbReference>
<feature type="binding site" evidence="3">
    <location>
        <position position="12"/>
    </location>
    <ligand>
        <name>a divalent metal cation</name>
        <dbReference type="ChEBI" id="CHEBI:60240"/>
    </ligand>
</feature>
<protein>
    <submittedName>
        <fullName evidence="5">SMP-30/gluconolactonase/LRE family protein</fullName>
    </submittedName>
</protein>
<dbReference type="EMBL" id="JACEON010000003">
    <property type="protein sequence ID" value="MBA4610795.1"/>
    <property type="molecule type" value="Genomic_DNA"/>
</dbReference>
<feature type="active site" description="Proton donor/acceptor" evidence="2">
    <location>
        <position position="192"/>
    </location>
</feature>
<evidence type="ECO:0000313" key="6">
    <source>
        <dbReference type="Proteomes" id="UP000559404"/>
    </source>
</evidence>
<feature type="domain" description="SMP-30/Gluconolactonase/LRE-like region" evidence="4">
    <location>
        <begin position="10"/>
        <end position="251"/>
    </location>
</feature>
<feature type="binding site" evidence="3">
    <location>
        <position position="192"/>
    </location>
    <ligand>
        <name>a divalent metal cation</name>
        <dbReference type="ChEBI" id="CHEBI:60240"/>
    </ligand>
</feature>
<dbReference type="GO" id="GO:0004341">
    <property type="term" value="F:gluconolactonase activity"/>
    <property type="evidence" value="ECO:0007669"/>
    <property type="project" value="TreeGrafter"/>
</dbReference>
<dbReference type="PANTHER" id="PTHR10907">
    <property type="entry name" value="REGUCALCIN"/>
    <property type="match status" value="1"/>
</dbReference>
<keyword evidence="3" id="KW-0862">Zinc</keyword>
<evidence type="ECO:0000256" key="2">
    <source>
        <dbReference type="PIRSR" id="PIRSR605511-1"/>
    </source>
</evidence>
<dbReference type="Pfam" id="PF08450">
    <property type="entry name" value="SGL"/>
    <property type="match status" value="1"/>
</dbReference>
<evidence type="ECO:0000256" key="1">
    <source>
        <dbReference type="ARBA" id="ARBA00008853"/>
    </source>
</evidence>
<dbReference type="GO" id="GO:0019853">
    <property type="term" value="P:L-ascorbic acid biosynthetic process"/>
    <property type="evidence" value="ECO:0007669"/>
    <property type="project" value="TreeGrafter"/>
</dbReference>
<keyword evidence="3" id="KW-0479">Metal-binding</keyword>
<dbReference type="InterPro" id="IPR013658">
    <property type="entry name" value="SGL"/>
</dbReference>
<comment type="similarity">
    <text evidence="1">Belongs to the SMP-30/CGR1 family.</text>
</comment>
<dbReference type="PANTHER" id="PTHR10907:SF47">
    <property type="entry name" value="REGUCALCIN"/>
    <property type="match status" value="1"/>
</dbReference>
<sequence>MIYDDRICELGEGPLWHPGRQQLFWFDILGKRLLARSGDGLQTHHEFGEYASSAGWIDDVTLLIATESGLYRLDVESGARALIVPLEPDNPLTRSNDGQADPWGGFWVGTMGKNAEPGAGALYRLYRGEVRRLFAELTIPNAICFSPDRRFAYFTDTAKAEIMRVPLAPDTGFPAGDAEILIGRSQMPGAPDGAAVDRAGNLFVAQWGAAKIAVFSPDGQLLRSLDVPAQHVSCPAFGGPDYTTLYVTSARAELSAQQIAATPQNGMTFQIAAAGQGRPAPRVLL</sequence>
<dbReference type="AlphaFoldDB" id="A0A838XJT1"/>
<organism evidence="5 6">
    <name type="scientific">Stappia taiwanensis</name>
    <dbReference type="NCBI Taxonomy" id="992267"/>
    <lineage>
        <taxon>Bacteria</taxon>
        <taxon>Pseudomonadati</taxon>
        <taxon>Pseudomonadota</taxon>
        <taxon>Alphaproteobacteria</taxon>
        <taxon>Hyphomicrobiales</taxon>
        <taxon>Stappiaceae</taxon>
        <taxon>Stappia</taxon>
    </lineage>
</organism>
<comment type="caution">
    <text evidence="5">The sequence shown here is derived from an EMBL/GenBank/DDBJ whole genome shotgun (WGS) entry which is preliminary data.</text>
</comment>
<dbReference type="RefSeq" id="WP_181758998.1">
    <property type="nucleotide sequence ID" value="NZ_BMCR01000004.1"/>
</dbReference>
<dbReference type="GO" id="GO:0005509">
    <property type="term" value="F:calcium ion binding"/>
    <property type="evidence" value="ECO:0007669"/>
    <property type="project" value="TreeGrafter"/>
</dbReference>
<name>A0A838XJT1_9HYPH</name>
<dbReference type="InterPro" id="IPR005511">
    <property type="entry name" value="SMP-30"/>
</dbReference>
<reference evidence="5 6" key="2">
    <citation type="submission" date="2020-08" db="EMBL/GenBank/DDBJ databases">
        <title>Stappia taiwanensis sp. nov., isolated from a coastal thermal spring.</title>
        <authorList>
            <person name="Kampfer P."/>
        </authorList>
    </citation>
    <scope>NUCLEOTIDE SEQUENCE [LARGE SCALE GENOMIC DNA]</scope>
    <source>
        <strain evidence="5 6">DSM 23284</strain>
    </source>
</reference>
<proteinExistence type="inferred from homology"/>
<dbReference type="Gene3D" id="2.120.10.30">
    <property type="entry name" value="TolB, C-terminal domain"/>
    <property type="match status" value="1"/>
</dbReference>
<evidence type="ECO:0000256" key="3">
    <source>
        <dbReference type="PIRSR" id="PIRSR605511-2"/>
    </source>
</evidence>
<feature type="binding site" evidence="3">
    <location>
        <position position="141"/>
    </location>
    <ligand>
        <name>a divalent metal cation</name>
        <dbReference type="ChEBI" id="CHEBI:60240"/>
    </ligand>
</feature>